<evidence type="ECO:0000256" key="5">
    <source>
        <dbReference type="ARBA" id="ARBA00022989"/>
    </source>
</evidence>
<evidence type="ECO:0000256" key="3">
    <source>
        <dbReference type="ARBA" id="ARBA00022692"/>
    </source>
</evidence>
<evidence type="ECO:0000256" key="1">
    <source>
        <dbReference type="ARBA" id="ARBA00004586"/>
    </source>
</evidence>
<dbReference type="PANTHER" id="PTHR10868:SF1">
    <property type="entry name" value="SIGMA NON-OPIOID INTRACELLULAR RECEPTOR 1"/>
    <property type="match status" value="1"/>
</dbReference>
<dbReference type="Proteomes" id="UP001447188">
    <property type="component" value="Unassembled WGS sequence"/>
</dbReference>
<reference evidence="9 10" key="1">
    <citation type="submission" date="2024-02" db="EMBL/GenBank/DDBJ databases">
        <title>Discinaceae phylogenomics.</title>
        <authorList>
            <person name="Dirks A.C."/>
            <person name="James T.Y."/>
        </authorList>
    </citation>
    <scope>NUCLEOTIDE SEQUENCE [LARGE SCALE GENOMIC DNA]</scope>
    <source>
        <strain evidence="9 10">ACD0624</strain>
    </source>
</reference>
<evidence type="ECO:0000256" key="8">
    <source>
        <dbReference type="RuleBase" id="RU368083"/>
    </source>
</evidence>
<keyword evidence="3" id="KW-0812">Transmembrane</keyword>
<comment type="subcellular location">
    <subcellularLocation>
        <location evidence="1">Endoplasmic reticulum membrane</location>
    </subcellularLocation>
</comment>
<comment type="caution">
    <text evidence="9">The sequence shown here is derived from an EMBL/GenBank/DDBJ whole genome shotgun (WGS) entry which is preliminary data.</text>
</comment>
<dbReference type="GO" id="GO:0016853">
    <property type="term" value="F:isomerase activity"/>
    <property type="evidence" value="ECO:0007669"/>
    <property type="project" value="UniProtKB-KW"/>
</dbReference>
<evidence type="ECO:0000256" key="7">
    <source>
        <dbReference type="ARBA" id="ARBA00029435"/>
    </source>
</evidence>
<evidence type="ECO:0000256" key="2">
    <source>
        <dbReference type="ARBA" id="ARBA00007141"/>
    </source>
</evidence>
<evidence type="ECO:0000313" key="9">
    <source>
        <dbReference type="EMBL" id="KAL0640468.1"/>
    </source>
</evidence>
<evidence type="ECO:0000313" key="10">
    <source>
        <dbReference type="Proteomes" id="UP001447188"/>
    </source>
</evidence>
<dbReference type="EMBL" id="JBBBZM010000003">
    <property type="protein sequence ID" value="KAL0640468.1"/>
    <property type="molecule type" value="Genomic_DNA"/>
</dbReference>
<comment type="pathway">
    <text evidence="7 8">Steroid metabolism; ergosterol biosynthesis.</text>
</comment>
<sequence length="213" mass="23577">MRYAFLILLPIFLYVFDSILPNLYIFDPVKLQELSQSAIAKHGGPGGNATLLLEDLVENLRLEYGDKHVNSLNKDKWFFNNAGGAMGSMIILHASITEYLIIFGTPLGTEGHSGVHLAHDYFTILTGEQQFLKPGDIEATRYPAGTQNYLPRGEAGQYVLKGWALELAQGWIPSMLPFGFLDTFTSTLDFPNIWKTISLTAKGIVGQLLIGKI</sequence>
<dbReference type="Pfam" id="PF04622">
    <property type="entry name" value="ERG2_Sigma1R"/>
    <property type="match status" value="1"/>
</dbReference>
<protein>
    <recommendedName>
        <fullName evidence="8">C-8 sterol isomerase</fullName>
        <ecNumber evidence="8">5.-.-.-</ecNumber>
    </recommendedName>
    <alternativeName>
        <fullName evidence="8">Delta-8--delta-7 sterol isomerase</fullName>
    </alternativeName>
</protein>
<organism evidence="9 10">
    <name type="scientific">Discina gigas</name>
    <dbReference type="NCBI Taxonomy" id="1032678"/>
    <lineage>
        <taxon>Eukaryota</taxon>
        <taxon>Fungi</taxon>
        <taxon>Dikarya</taxon>
        <taxon>Ascomycota</taxon>
        <taxon>Pezizomycotina</taxon>
        <taxon>Pezizomycetes</taxon>
        <taxon>Pezizales</taxon>
        <taxon>Discinaceae</taxon>
        <taxon>Discina</taxon>
    </lineage>
</organism>
<keyword evidence="9" id="KW-0413">Isomerase</keyword>
<evidence type="ECO:0000256" key="6">
    <source>
        <dbReference type="ARBA" id="ARBA00023136"/>
    </source>
</evidence>
<comment type="function">
    <text evidence="8">Catalyzes the reaction which results in unsaturation at C-7 in the B ring of sterols.</text>
</comment>
<dbReference type="EC" id="5.-.-.-" evidence="8"/>
<gene>
    <name evidence="9" type="primary">ERG2</name>
    <name evidence="9" type="ORF">Q9L58_000438</name>
</gene>
<keyword evidence="10" id="KW-1185">Reference proteome</keyword>
<name>A0ABR3GWY8_9PEZI</name>
<dbReference type="InterPro" id="IPR006716">
    <property type="entry name" value="ERG2_sigma1_rcpt-like"/>
</dbReference>
<keyword evidence="4" id="KW-0256">Endoplasmic reticulum</keyword>
<dbReference type="PANTHER" id="PTHR10868">
    <property type="entry name" value="SIGMA 1-TYPE OPIOID RECEPTOR-RELATED"/>
    <property type="match status" value="1"/>
</dbReference>
<comment type="similarity">
    <text evidence="2 8">Belongs to the ERG2 family.</text>
</comment>
<accession>A0ABR3GWY8</accession>
<keyword evidence="6" id="KW-0472">Membrane</keyword>
<proteinExistence type="inferred from homology"/>
<keyword evidence="5" id="KW-1133">Transmembrane helix</keyword>
<evidence type="ECO:0000256" key="4">
    <source>
        <dbReference type="ARBA" id="ARBA00022824"/>
    </source>
</evidence>